<dbReference type="KEGG" id="pez:HWQ56_14345"/>
<organism evidence="3 4">
    <name type="scientific">Pseudomonas eucalypticola</name>
    <dbReference type="NCBI Taxonomy" id="2599595"/>
    <lineage>
        <taxon>Bacteria</taxon>
        <taxon>Pseudomonadati</taxon>
        <taxon>Pseudomonadota</taxon>
        <taxon>Gammaproteobacteria</taxon>
        <taxon>Pseudomonadales</taxon>
        <taxon>Pseudomonadaceae</taxon>
        <taxon>Pseudomonas</taxon>
    </lineage>
</organism>
<name>A0A7D5H3V3_9PSED</name>
<dbReference type="Pfam" id="PF00561">
    <property type="entry name" value="Abhydrolase_1"/>
    <property type="match status" value="1"/>
</dbReference>
<evidence type="ECO:0000313" key="4">
    <source>
        <dbReference type="Proteomes" id="UP000509568"/>
    </source>
</evidence>
<protein>
    <submittedName>
        <fullName evidence="3">Alpha/beta hydrolase</fullName>
    </submittedName>
</protein>
<dbReference type="RefSeq" id="WP_176570914.1">
    <property type="nucleotide sequence ID" value="NZ_CP056030.1"/>
</dbReference>
<reference evidence="3 4" key="1">
    <citation type="submission" date="2020-06" db="EMBL/GenBank/DDBJ databases">
        <title>Pseudomonas eucalypticola sp. nov., an endophyte of Eucalyptus dunnii leaves with biocontrol ability of eucalyptus leaf blight.</title>
        <authorList>
            <person name="Liu Y."/>
            <person name="Song Z."/>
            <person name="Zeng H."/>
            <person name="Lu M."/>
            <person name="Wang X."/>
            <person name="Lian X."/>
            <person name="Zhang Q."/>
        </authorList>
    </citation>
    <scope>NUCLEOTIDE SEQUENCE [LARGE SCALE GENOMIC DNA]</scope>
    <source>
        <strain evidence="3 4">NP-1</strain>
    </source>
</reference>
<keyword evidence="1 3" id="KW-0378">Hydrolase</keyword>
<feature type="domain" description="AB hydrolase-1" evidence="2">
    <location>
        <begin position="27"/>
        <end position="300"/>
    </location>
</feature>
<dbReference type="InterPro" id="IPR000073">
    <property type="entry name" value="AB_hydrolase_1"/>
</dbReference>
<dbReference type="Gene3D" id="3.40.50.1820">
    <property type="entry name" value="alpha/beta hydrolase"/>
    <property type="match status" value="1"/>
</dbReference>
<accession>A0A7D5H3V3</accession>
<evidence type="ECO:0000313" key="3">
    <source>
        <dbReference type="EMBL" id="QKZ04902.1"/>
    </source>
</evidence>
<dbReference type="AlphaFoldDB" id="A0A7D5H3V3"/>
<keyword evidence="4" id="KW-1185">Reference proteome</keyword>
<evidence type="ECO:0000256" key="1">
    <source>
        <dbReference type="ARBA" id="ARBA00022801"/>
    </source>
</evidence>
<dbReference type="GO" id="GO:0016787">
    <property type="term" value="F:hydrolase activity"/>
    <property type="evidence" value="ECO:0007669"/>
    <property type="project" value="UniProtKB-KW"/>
</dbReference>
<dbReference type="SUPFAM" id="SSF53474">
    <property type="entry name" value="alpha/beta-Hydrolases"/>
    <property type="match status" value="1"/>
</dbReference>
<sequence>MDTRQHDLTVNGITLSVHSAGPAQGLPVWLLHGFPECWYSWRHQVAPLVAAGYQVWLPEMRGYGASSAPQAVEAYDLLTLCADIQGAMDALGHHQVCVAGHDWGAPVAWHLALLEPQRVRAVAALSVPFAGRPRQPAIESLRQHFKDRFNYMLYFQAPGVAEAELDADIARTLRLFMQGGDNDDLILSDKPASATLFEGVNSPDRLPPWCSPEDFQVYVQTFAGRGFGPALNWYRNFERTWQRTECLADANVEQPALFLIGDLDPVGRLEAHTLARMPRRVPRLEQHVLARCGHWLQSEQPESVNRYLIKFLSAHFPVAG</sequence>
<gene>
    <name evidence="3" type="ORF">HWQ56_14345</name>
</gene>
<dbReference type="InterPro" id="IPR029058">
    <property type="entry name" value="AB_hydrolase_fold"/>
</dbReference>
<dbReference type="PANTHER" id="PTHR43329">
    <property type="entry name" value="EPOXIDE HYDROLASE"/>
    <property type="match status" value="1"/>
</dbReference>
<dbReference type="InterPro" id="IPR000639">
    <property type="entry name" value="Epox_hydrolase-like"/>
</dbReference>
<dbReference type="PRINTS" id="PR00412">
    <property type="entry name" value="EPOXHYDRLASE"/>
</dbReference>
<evidence type="ECO:0000259" key="2">
    <source>
        <dbReference type="Pfam" id="PF00561"/>
    </source>
</evidence>
<dbReference type="Proteomes" id="UP000509568">
    <property type="component" value="Chromosome"/>
</dbReference>
<proteinExistence type="predicted"/>
<dbReference type="EMBL" id="CP056030">
    <property type="protein sequence ID" value="QKZ04902.1"/>
    <property type="molecule type" value="Genomic_DNA"/>
</dbReference>